<sequence length="623" mass="68258">MFKKSLFTMLIAIFVLSTAIVSPANAEESVCGMDGNTYVSAEAAEAAGVDVSYEFACTNPTSETSLYEAKSDIKFVGMLVEIGSTDVPTTIIVRPNEGGLDRTVEVTANTLLGRKNDGYTKLENWIPGDQITVVGKNNENTDVVEAAILVNHSIKFEKNRGINGWITVIDKDTKTIKYQWANKEYSFKYDDNTRFVAAGKNPASVDDLVINDRIRGRLERTRAGSDSSSDLAKIVLVLRRGEDLFMKIRTFRPIVTLVRLDSTIIPTTIQVKMEATPGIRANDVNNLIGAEGTLITVNIDENTKLTRKYFGETTLSEFSVGDKLQLVGRVNDDGTVDAKLIKNNSIWKTTTQGHAGVVTEVNSAGSYLMVNWMPYKHITRKQLREKLEDLDNTVTAQTVSDDTSATGTKMTLRERLRNQLTAAKEKIGKFTREVKRKIVEIARIKHQGLKLKDLVQRLPVKKIKVLVTADTEIIIGTNANAVITDIKNGDKVRMRGVWSVNDKEFTAETIVVVNSLPEVEEDLNTPLDEVNEVADEIVTDDTDNAIVDDTTSDTEEEVLACKAEGESIPVIANPPVCCTGLTLIPVMTEGLLGSSGICTALCGNGTCDTATETHYNCPADCAE</sequence>
<dbReference type="AlphaFoldDB" id="A0A1F5SLH4"/>
<evidence type="ECO:0008006" key="4">
    <source>
        <dbReference type="Google" id="ProtNLM"/>
    </source>
</evidence>
<protein>
    <recommendedName>
        <fullName evidence="4">DUF5666 domain-containing protein</fullName>
    </recommendedName>
</protein>
<keyword evidence="1" id="KW-0732">Signal</keyword>
<comment type="caution">
    <text evidence="2">The sequence shown here is derived from an EMBL/GenBank/DDBJ whole genome shotgun (WGS) entry which is preliminary data.</text>
</comment>
<reference evidence="2 3" key="1">
    <citation type="journal article" date="2016" name="Nat. Commun.">
        <title>Thousands of microbial genomes shed light on interconnected biogeochemical processes in an aquifer system.</title>
        <authorList>
            <person name="Anantharaman K."/>
            <person name="Brown C.T."/>
            <person name="Hug L.A."/>
            <person name="Sharon I."/>
            <person name="Castelle C.J."/>
            <person name="Probst A.J."/>
            <person name="Thomas B.C."/>
            <person name="Singh A."/>
            <person name="Wilkins M.J."/>
            <person name="Karaoz U."/>
            <person name="Brodie E.L."/>
            <person name="Williams K.H."/>
            <person name="Hubbard S.S."/>
            <person name="Banfield J.F."/>
        </authorList>
    </citation>
    <scope>NUCLEOTIDE SEQUENCE [LARGE SCALE GENOMIC DNA]</scope>
</reference>
<evidence type="ECO:0000313" key="3">
    <source>
        <dbReference type="Proteomes" id="UP000178367"/>
    </source>
</evidence>
<feature type="chain" id="PRO_5009521252" description="DUF5666 domain-containing protein" evidence="1">
    <location>
        <begin position="27"/>
        <end position="623"/>
    </location>
</feature>
<organism evidence="2 3">
    <name type="scientific">Candidatus Falkowbacteria bacterium RIFOXYA2_FULL_47_19</name>
    <dbReference type="NCBI Taxonomy" id="1797994"/>
    <lineage>
        <taxon>Bacteria</taxon>
        <taxon>Candidatus Falkowiibacteriota</taxon>
    </lineage>
</organism>
<dbReference type="Proteomes" id="UP000178367">
    <property type="component" value="Unassembled WGS sequence"/>
</dbReference>
<feature type="signal peptide" evidence="1">
    <location>
        <begin position="1"/>
        <end position="26"/>
    </location>
</feature>
<evidence type="ECO:0000313" key="2">
    <source>
        <dbReference type="EMBL" id="OGF27406.1"/>
    </source>
</evidence>
<accession>A0A1F5SLH4</accession>
<proteinExistence type="predicted"/>
<gene>
    <name evidence="2" type="ORF">A2227_02180</name>
</gene>
<evidence type="ECO:0000256" key="1">
    <source>
        <dbReference type="SAM" id="SignalP"/>
    </source>
</evidence>
<dbReference type="EMBL" id="MFGB01000008">
    <property type="protein sequence ID" value="OGF27406.1"/>
    <property type="molecule type" value="Genomic_DNA"/>
</dbReference>
<name>A0A1F5SLH4_9BACT</name>